<dbReference type="PANTHER" id="PTHR24247">
    <property type="entry name" value="5-HYDROXYTRYPTAMINE RECEPTOR"/>
    <property type="match status" value="1"/>
</dbReference>
<dbReference type="Gene3D" id="1.20.1070.10">
    <property type="entry name" value="Rhodopsin 7-helix transmembrane proteins"/>
    <property type="match status" value="1"/>
</dbReference>
<evidence type="ECO:0000256" key="2">
    <source>
        <dbReference type="ARBA" id="ARBA00022475"/>
    </source>
</evidence>
<feature type="region of interest" description="Disordered" evidence="12">
    <location>
        <begin position="264"/>
        <end position="296"/>
    </location>
</feature>
<evidence type="ECO:0000259" key="14">
    <source>
        <dbReference type="PROSITE" id="PS50262"/>
    </source>
</evidence>
<feature type="region of interest" description="Disordered" evidence="12">
    <location>
        <begin position="437"/>
        <end position="456"/>
    </location>
</feature>
<evidence type="ECO:0000256" key="11">
    <source>
        <dbReference type="RuleBase" id="RU000688"/>
    </source>
</evidence>
<dbReference type="PROSITE" id="PS00237">
    <property type="entry name" value="G_PROTEIN_RECEP_F1_1"/>
    <property type="match status" value="1"/>
</dbReference>
<dbReference type="SUPFAM" id="SSF81321">
    <property type="entry name" value="Family A G protein-coupled receptor-like"/>
    <property type="match status" value="1"/>
</dbReference>
<feature type="compositionally biased region" description="Polar residues" evidence="12">
    <location>
        <begin position="442"/>
        <end position="456"/>
    </location>
</feature>
<feature type="transmembrane region" description="Helical" evidence="13">
    <location>
        <begin position="347"/>
        <end position="366"/>
    </location>
</feature>
<dbReference type="GO" id="GO:0005886">
    <property type="term" value="C:plasma membrane"/>
    <property type="evidence" value="ECO:0007669"/>
    <property type="project" value="UniProtKB-SubCell"/>
</dbReference>
<comment type="caution">
    <text evidence="15">The sequence shown here is derived from an EMBL/GenBank/DDBJ whole genome shotgun (WGS) entry which is preliminary data.</text>
</comment>
<feature type="transmembrane region" description="Helical" evidence="13">
    <location>
        <begin position="156"/>
        <end position="178"/>
    </location>
</feature>
<keyword evidence="2" id="KW-1003">Cell membrane</keyword>
<feature type="transmembrane region" description="Helical" evidence="13">
    <location>
        <begin position="114"/>
        <end position="135"/>
    </location>
</feature>
<comment type="similarity">
    <text evidence="11">Belongs to the G-protein coupled receptor 1 family.</text>
</comment>
<evidence type="ECO:0000256" key="1">
    <source>
        <dbReference type="ARBA" id="ARBA00004651"/>
    </source>
</evidence>
<evidence type="ECO:0000256" key="9">
    <source>
        <dbReference type="ARBA" id="ARBA00023170"/>
    </source>
</evidence>
<dbReference type="GO" id="GO:0007268">
    <property type="term" value="P:chemical synaptic transmission"/>
    <property type="evidence" value="ECO:0007669"/>
    <property type="project" value="TreeGrafter"/>
</dbReference>
<evidence type="ECO:0000313" key="15">
    <source>
        <dbReference type="EMBL" id="KAG9265940.1"/>
    </source>
</evidence>
<gene>
    <name evidence="15" type="primary">HTR2C</name>
    <name evidence="15" type="ORF">AMEX_G20422</name>
</gene>
<evidence type="ECO:0000256" key="7">
    <source>
        <dbReference type="ARBA" id="ARBA00023136"/>
    </source>
</evidence>
<dbReference type="InterPro" id="IPR000276">
    <property type="entry name" value="GPCR_Rhodpsn"/>
</dbReference>
<dbReference type="SMART" id="SM01381">
    <property type="entry name" value="7TM_GPCR_Srsx"/>
    <property type="match status" value="1"/>
</dbReference>
<dbReference type="InterPro" id="IPR002231">
    <property type="entry name" value="5HT_rcpt"/>
</dbReference>
<keyword evidence="10 11" id="KW-0807">Transducer</keyword>
<reference evidence="15 16" key="1">
    <citation type="submission" date="2021-07" db="EMBL/GenBank/DDBJ databases">
        <authorList>
            <person name="Imarazene B."/>
            <person name="Zahm M."/>
            <person name="Klopp C."/>
            <person name="Cabau C."/>
            <person name="Beille S."/>
            <person name="Jouanno E."/>
            <person name="Castinel A."/>
            <person name="Lluch J."/>
            <person name="Gil L."/>
            <person name="Kuchtly C."/>
            <person name="Lopez Roques C."/>
            <person name="Donnadieu C."/>
            <person name="Parrinello H."/>
            <person name="Journot L."/>
            <person name="Du K."/>
            <person name="Schartl M."/>
            <person name="Retaux S."/>
            <person name="Guiguen Y."/>
        </authorList>
    </citation>
    <scope>NUCLEOTIDE SEQUENCE [LARGE SCALE GENOMIC DNA]</scope>
    <source>
        <strain evidence="15">Pach_M1</strain>
        <tissue evidence="15">Testis</tissue>
    </source>
</reference>
<feature type="transmembrane region" description="Helical" evidence="13">
    <location>
        <begin position="198"/>
        <end position="220"/>
    </location>
</feature>
<dbReference type="PROSITE" id="PS50262">
    <property type="entry name" value="G_PROTEIN_RECEP_F1_2"/>
    <property type="match status" value="1"/>
</dbReference>
<sequence length="456" mass="50506">MANPGTAPSHCTISFNQSHFRSNYSALGSMDHCPAKGKNWPALIILVFIFFTVGGNILVILAVSLEKKLQNATNFFLRSLAVADMLVGVLVMPASLLNILNNYSWPLPQVLCPMWIFLDVLFSTASIMHLCAISLDRYIGIRNPIQHSRSNSSCRAMAKITVVWTISMVVSLPIPVIGLQDEQKVFVNGTCQLNEPHFVLVGSFVAFFVPLLIMVVCYCLTVKVLQQHTAAFSQDRGSYVNVNPRQPSPQPSVSGISLLNEEPSTNQSKGAVQPLSLSPLTGHEGPPQRGQGRRGMTQAIKNERRASKVLGVVFFLFLVMWCPFFITNVVVAVCQNNCSNLFRLLEVFVWVGYVSSGVNPLVYTLFNKTYRHAFSRHLQCRYHKRTKPFLVTPACQVYSVTPTPVVCESSFTDTNGNGLPAYIKGFNVNQVHKQPEEMPKDSISSLHSPTEHISSV</sequence>
<evidence type="ECO:0000256" key="8">
    <source>
        <dbReference type="ARBA" id="ARBA00023157"/>
    </source>
</evidence>
<feature type="transmembrane region" description="Helical" evidence="13">
    <location>
        <begin position="40"/>
        <end position="63"/>
    </location>
</feature>
<dbReference type="PRINTS" id="PR00237">
    <property type="entry name" value="GPCRRHODOPSN"/>
</dbReference>
<evidence type="ECO:0000256" key="3">
    <source>
        <dbReference type="ARBA" id="ARBA00022610"/>
    </source>
</evidence>
<dbReference type="GO" id="GO:0030594">
    <property type="term" value="F:neurotransmitter receptor activity"/>
    <property type="evidence" value="ECO:0007669"/>
    <property type="project" value="TreeGrafter"/>
</dbReference>
<dbReference type="GO" id="GO:0007210">
    <property type="term" value="P:serotonin receptor signaling pathway"/>
    <property type="evidence" value="ECO:0007669"/>
    <property type="project" value="TreeGrafter"/>
</dbReference>
<feature type="compositionally biased region" description="Polar residues" evidence="12">
    <location>
        <begin position="264"/>
        <end position="279"/>
    </location>
</feature>
<dbReference type="GO" id="GO:0007187">
    <property type="term" value="P:G protein-coupled receptor signaling pathway, coupled to cyclic nucleotide second messenger"/>
    <property type="evidence" value="ECO:0007669"/>
    <property type="project" value="TreeGrafter"/>
</dbReference>
<evidence type="ECO:0000256" key="4">
    <source>
        <dbReference type="ARBA" id="ARBA00022692"/>
    </source>
</evidence>
<keyword evidence="5 13" id="KW-1133">Transmembrane helix</keyword>
<keyword evidence="4 11" id="KW-0812">Transmembrane</keyword>
<dbReference type="AlphaFoldDB" id="A0A8T2L2G8"/>
<keyword evidence="6 11" id="KW-0297">G-protein coupled receptor</keyword>
<evidence type="ECO:0000313" key="16">
    <source>
        <dbReference type="Proteomes" id="UP000752171"/>
    </source>
</evidence>
<dbReference type="PRINTS" id="PR01101">
    <property type="entry name" value="5HTRECEPTOR"/>
</dbReference>
<dbReference type="GO" id="GO:0004993">
    <property type="term" value="F:G protein-coupled serotonin receptor activity"/>
    <property type="evidence" value="ECO:0007669"/>
    <property type="project" value="InterPro"/>
</dbReference>
<dbReference type="InterPro" id="IPR017452">
    <property type="entry name" value="GPCR_Rhodpsn_7TM"/>
</dbReference>
<feature type="domain" description="G-protein coupled receptors family 1 profile" evidence="14">
    <location>
        <begin position="55"/>
        <end position="363"/>
    </location>
</feature>
<feature type="transmembrane region" description="Helical" evidence="13">
    <location>
        <begin position="309"/>
        <end position="327"/>
    </location>
</feature>
<dbReference type="GO" id="GO:0007208">
    <property type="term" value="P:phospholipase C-activating serotonin receptor signaling pathway"/>
    <property type="evidence" value="ECO:0007669"/>
    <property type="project" value="TreeGrafter"/>
</dbReference>
<dbReference type="Proteomes" id="UP000752171">
    <property type="component" value="Unassembled WGS sequence"/>
</dbReference>
<evidence type="ECO:0000256" key="5">
    <source>
        <dbReference type="ARBA" id="ARBA00022989"/>
    </source>
</evidence>
<proteinExistence type="inferred from homology"/>
<keyword evidence="9 11" id="KW-0675">Receptor</keyword>
<name>A0A8T2L2G8_ASTMX</name>
<protein>
    <submittedName>
        <fullName evidence="15">5-hydroxytryptamine receptor 2A-like</fullName>
    </submittedName>
</protein>
<comment type="subcellular location">
    <subcellularLocation>
        <location evidence="1">Cell membrane</location>
        <topology evidence="1">Multi-pass membrane protein</topology>
    </subcellularLocation>
</comment>
<evidence type="ECO:0000256" key="13">
    <source>
        <dbReference type="SAM" id="Phobius"/>
    </source>
</evidence>
<organism evidence="15 16">
    <name type="scientific">Astyanax mexicanus</name>
    <name type="common">Blind cave fish</name>
    <name type="synonym">Astyanax fasciatus mexicanus</name>
    <dbReference type="NCBI Taxonomy" id="7994"/>
    <lineage>
        <taxon>Eukaryota</taxon>
        <taxon>Metazoa</taxon>
        <taxon>Chordata</taxon>
        <taxon>Craniata</taxon>
        <taxon>Vertebrata</taxon>
        <taxon>Euteleostomi</taxon>
        <taxon>Actinopterygii</taxon>
        <taxon>Neopterygii</taxon>
        <taxon>Teleostei</taxon>
        <taxon>Ostariophysi</taxon>
        <taxon>Characiformes</taxon>
        <taxon>Characoidei</taxon>
        <taxon>Acestrorhamphidae</taxon>
        <taxon>Acestrorhamphinae</taxon>
        <taxon>Astyanax</taxon>
    </lineage>
</organism>
<dbReference type="GO" id="GO:0030425">
    <property type="term" value="C:dendrite"/>
    <property type="evidence" value="ECO:0007669"/>
    <property type="project" value="TreeGrafter"/>
</dbReference>
<evidence type="ECO:0000256" key="12">
    <source>
        <dbReference type="SAM" id="MobiDB-lite"/>
    </source>
</evidence>
<keyword evidence="8" id="KW-1015">Disulfide bond</keyword>
<keyword evidence="3" id="KW-0085">Behavior</keyword>
<dbReference type="GO" id="GO:0051209">
    <property type="term" value="P:release of sequestered calcium ion into cytosol"/>
    <property type="evidence" value="ECO:0007669"/>
    <property type="project" value="TreeGrafter"/>
</dbReference>
<evidence type="ECO:0000256" key="10">
    <source>
        <dbReference type="ARBA" id="ARBA00023224"/>
    </source>
</evidence>
<evidence type="ECO:0000256" key="6">
    <source>
        <dbReference type="ARBA" id="ARBA00023040"/>
    </source>
</evidence>
<accession>A0A8T2L2G8</accession>
<dbReference type="Pfam" id="PF00001">
    <property type="entry name" value="7tm_1"/>
    <property type="match status" value="1"/>
</dbReference>
<dbReference type="PANTHER" id="PTHR24247:SF32">
    <property type="entry name" value="5-HYDROXYTRYPTAMINE RECEPTOR 2C"/>
    <property type="match status" value="1"/>
</dbReference>
<dbReference type="EMBL" id="JAICCE010000017">
    <property type="protein sequence ID" value="KAG9265940.1"/>
    <property type="molecule type" value="Genomic_DNA"/>
</dbReference>
<keyword evidence="7 13" id="KW-0472">Membrane</keyword>
<dbReference type="GO" id="GO:0045202">
    <property type="term" value="C:synapse"/>
    <property type="evidence" value="ECO:0007669"/>
    <property type="project" value="GOC"/>
</dbReference>
<feature type="transmembrane region" description="Helical" evidence="13">
    <location>
        <begin position="75"/>
        <end position="94"/>
    </location>
</feature>